<dbReference type="InterPro" id="IPR015590">
    <property type="entry name" value="Aldehyde_DH_dom"/>
</dbReference>
<dbReference type="NCBIfam" id="NF008868">
    <property type="entry name" value="PRK11903.1"/>
    <property type="match status" value="1"/>
</dbReference>
<keyword evidence="1" id="KW-0560">Oxidoreductase</keyword>
<dbReference type="CDD" id="cd07128">
    <property type="entry name" value="ALDH_MaoC-N"/>
    <property type="match status" value="1"/>
</dbReference>
<organism evidence="4 5">
    <name type="scientific">Sedimentitalea todarodis</name>
    <dbReference type="NCBI Taxonomy" id="1631240"/>
    <lineage>
        <taxon>Bacteria</taxon>
        <taxon>Pseudomonadati</taxon>
        <taxon>Pseudomonadota</taxon>
        <taxon>Alphaproteobacteria</taxon>
        <taxon>Rhodobacterales</taxon>
        <taxon>Paracoccaceae</taxon>
        <taxon>Sedimentitalea</taxon>
    </lineage>
</organism>
<dbReference type="EMBL" id="JASMWN010000015">
    <property type="protein sequence ID" value="MDU9005527.1"/>
    <property type="molecule type" value="Genomic_DNA"/>
</dbReference>
<name>A0ABU3VH57_9RHOB</name>
<reference evidence="5" key="1">
    <citation type="submission" date="2023-05" db="EMBL/GenBank/DDBJ databases">
        <title>Sedimentitalea sp. nov. JM2-8.</title>
        <authorList>
            <person name="Huang J."/>
        </authorList>
    </citation>
    <scope>NUCLEOTIDE SEQUENCE [LARGE SCALE GENOMIC DNA]</scope>
    <source>
        <strain evidence="5">KHS03</strain>
    </source>
</reference>
<dbReference type="InterPro" id="IPR011966">
    <property type="entry name" value="PaaN-DH"/>
</dbReference>
<dbReference type="Pfam" id="PF00171">
    <property type="entry name" value="Aldedh"/>
    <property type="match status" value="1"/>
</dbReference>
<dbReference type="Gene3D" id="3.40.605.10">
    <property type="entry name" value="Aldehyde Dehydrogenase, Chain A, domain 1"/>
    <property type="match status" value="1"/>
</dbReference>
<dbReference type="InterPro" id="IPR016163">
    <property type="entry name" value="Ald_DH_C"/>
</dbReference>
<dbReference type="InterPro" id="IPR016161">
    <property type="entry name" value="Ald_DH/histidinol_DH"/>
</dbReference>
<evidence type="ECO:0000313" key="5">
    <source>
        <dbReference type="Proteomes" id="UP001255416"/>
    </source>
</evidence>
<accession>A0ABU3VH57</accession>
<dbReference type="PANTHER" id="PTHR43111:SF1">
    <property type="entry name" value="ALDEHYDE DEHYDROGENASE B-RELATED"/>
    <property type="match status" value="1"/>
</dbReference>
<dbReference type="InterPro" id="IPR029069">
    <property type="entry name" value="HotDog_dom_sf"/>
</dbReference>
<comment type="caution">
    <text evidence="4">The sequence shown here is derived from an EMBL/GenBank/DDBJ whole genome shotgun (WGS) entry which is preliminary data.</text>
</comment>
<sequence>MSLLEVKSFAVGEWIAPDDKARMIENAVTGAPFGRAGNESLDVQAMLDHARQTGGPALRALTFHDRARMLKALATHLGKHKQALYDLSFATGATQADHTIDIDGGIGTMFVFASKGRREMPDSHVYLDGEVEQLSRTGSFLGQHIATSLQGVAVHINAFNFPVWGMLEKLAPTLLAGVPAIVKPATATCYVTELAVKIMLDSGILPAGALQLVSGGLGDMLDRLTCQDVVSFTGSAQTAFKLRSAPHILRNSIRFVAEQDSLNASILGPDAVPGTPEFDLFIKEVQREMTTKAGQKCTAIRRIIAPQAQVEAVIEALSARLAKTVIGDPQAEGTRMGALVSNSQKRDVLEKAGIIGTEAERVFGDADNFDVQGADPEQGAFLPPMLYHCADPDTAVRIHDTEAFGPVSTIMGYRDLDHAIALVNRGDGSLVASVITHDPEVAREVALGAGAFHGRLYFNSRDSMKESTGHGSPLPHMVHGGPGRAGGGEELGGVRGVMHYMQRTAIQGSPDILTAIGKKWVPGATEKPAPAHPFTRTFHDLEIGETIYSDPRVITVDDIQHFAEFTGDTFYAHMDDAAAKRNPFFPGRVAHGYLLLSFAAGLFVEPNEGPVLANTGLDTLRFMKPVQAGDSIKVRLTVKHKTPRNEEYGEVRWHATLTNQNDELVAEYELLTMNAFAI</sequence>
<dbReference type="NCBIfam" id="TIGR02278">
    <property type="entry name" value="PaaN-DH"/>
    <property type="match status" value="1"/>
</dbReference>
<dbReference type="SUPFAM" id="SSF53720">
    <property type="entry name" value="ALDH-like"/>
    <property type="match status" value="1"/>
</dbReference>
<evidence type="ECO:0000259" key="3">
    <source>
        <dbReference type="Pfam" id="PF01575"/>
    </source>
</evidence>
<feature type="domain" description="MaoC-like" evidence="3">
    <location>
        <begin position="543"/>
        <end position="652"/>
    </location>
</feature>
<keyword evidence="5" id="KW-1185">Reference proteome</keyword>
<proteinExistence type="predicted"/>
<dbReference type="InterPro" id="IPR002539">
    <property type="entry name" value="MaoC-like_dom"/>
</dbReference>
<protein>
    <submittedName>
        <fullName evidence="4">Phenylacetic acid degradation bifunctional protein PaaZ</fullName>
    </submittedName>
</protein>
<dbReference type="PANTHER" id="PTHR43111">
    <property type="entry name" value="ALDEHYDE DEHYDROGENASE B-RELATED"/>
    <property type="match status" value="1"/>
</dbReference>
<dbReference type="Gene3D" id="3.10.129.10">
    <property type="entry name" value="Hotdog Thioesterase"/>
    <property type="match status" value="1"/>
</dbReference>
<dbReference type="RefSeq" id="WP_316779061.1">
    <property type="nucleotide sequence ID" value="NZ_JASMWN010000015.1"/>
</dbReference>
<dbReference type="SUPFAM" id="SSF54637">
    <property type="entry name" value="Thioesterase/thiol ester dehydrase-isomerase"/>
    <property type="match status" value="1"/>
</dbReference>
<feature type="domain" description="Aldehyde dehydrogenase" evidence="2">
    <location>
        <begin position="15"/>
        <end position="504"/>
    </location>
</feature>
<evidence type="ECO:0000256" key="1">
    <source>
        <dbReference type="ARBA" id="ARBA00023002"/>
    </source>
</evidence>
<dbReference type="Proteomes" id="UP001255416">
    <property type="component" value="Unassembled WGS sequence"/>
</dbReference>
<evidence type="ECO:0000259" key="2">
    <source>
        <dbReference type="Pfam" id="PF00171"/>
    </source>
</evidence>
<evidence type="ECO:0000313" key="4">
    <source>
        <dbReference type="EMBL" id="MDU9005527.1"/>
    </source>
</evidence>
<dbReference type="Pfam" id="PF01575">
    <property type="entry name" value="MaoC_dehydratas"/>
    <property type="match status" value="1"/>
</dbReference>
<dbReference type="Gene3D" id="3.40.309.10">
    <property type="entry name" value="Aldehyde Dehydrogenase, Chain A, domain 2"/>
    <property type="match status" value="1"/>
</dbReference>
<dbReference type="InterPro" id="IPR016162">
    <property type="entry name" value="Ald_DH_N"/>
</dbReference>
<gene>
    <name evidence="4" type="primary">paaZ</name>
    <name evidence="4" type="ORF">QO231_16965</name>
</gene>